<proteinExistence type="predicted"/>
<dbReference type="InterPro" id="IPR028098">
    <property type="entry name" value="Glyco_trans_4-like_N"/>
</dbReference>
<dbReference type="Pfam" id="PF13439">
    <property type="entry name" value="Glyco_transf_4"/>
    <property type="match status" value="1"/>
</dbReference>
<evidence type="ECO:0000256" key="2">
    <source>
        <dbReference type="ARBA" id="ARBA00022679"/>
    </source>
</evidence>
<dbReference type="GO" id="GO:0016757">
    <property type="term" value="F:glycosyltransferase activity"/>
    <property type="evidence" value="ECO:0007669"/>
    <property type="project" value="UniProtKB-KW"/>
</dbReference>
<dbReference type="InterPro" id="IPR050194">
    <property type="entry name" value="Glycosyltransferase_grp1"/>
</dbReference>
<dbReference type="RefSeq" id="WP_382366089.1">
    <property type="nucleotide sequence ID" value="NZ_JBHLWV010000030.1"/>
</dbReference>
<accession>A0ABV6HC12</accession>
<gene>
    <name evidence="5" type="ORF">ACFFJD_16365</name>
</gene>
<dbReference type="Proteomes" id="UP001589783">
    <property type="component" value="Unassembled WGS sequence"/>
</dbReference>
<evidence type="ECO:0000313" key="6">
    <source>
        <dbReference type="Proteomes" id="UP001589783"/>
    </source>
</evidence>
<evidence type="ECO:0000313" key="5">
    <source>
        <dbReference type="EMBL" id="MFC0316422.1"/>
    </source>
</evidence>
<feature type="domain" description="Glycosyltransferase subfamily 4-like N-terminal" evidence="4">
    <location>
        <begin position="21"/>
        <end position="186"/>
    </location>
</feature>
<dbReference type="CDD" id="cd03801">
    <property type="entry name" value="GT4_PimA-like"/>
    <property type="match status" value="1"/>
</dbReference>
<keyword evidence="1 5" id="KW-0328">Glycosyltransferase</keyword>
<evidence type="ECO:0000259" key="4">
    <source>
        <dbReference type="Pfam" id="PF13439"/>
    </source>
</evidence>
<evidence type="ECO:0000259" key="3">
    <source>
        <dbReference type="Pfam" id="PF00534"/>
    </source>
</evidence>
<protein>
    <submittedName>
        <fullName evidence="5">Glycosyltransferase family 4 protein</fullName>
        <ecNumber evidence="5">2.4.-.-</ecNumber>
    </submittedName>
</protein>
<dbReference type="EMBL" id="JBHLWV010000030">
    <property type="protein sequence ID" value="MFC0316422.1"/>
    <property type="molecule type" value="Genomic_DNA"/>
</dbReference>
<name>A0ABV6HC12_9ACTN</name>
<dbReference type="Pfam" id="PF00534">
    <property type="entry name" value="Glycos_transf_1"/>
    <property type="match status" value="1"/>
</dbReference>
<organism evidence="5 6">
    <name type="scientific">Gordonia phosphorivorans</name>
    <dbReference type="NCBI Taxonomy" id="1056982"/>
    <lineage>
        <taxon>Bacteria</taxon>
        <taxon>Bacillati</taxon>
        <taxon>Actinomycetota</taxon>
        <taxon>Actinomycetes</taxon>
        <taxon>Mycobacteriales</taxon>
        <taxon>Gordoniaceae</taxon>
        <taxon>Gordonia</taxon>
    </lineage>
</organism>
<reference evidence="5 6" key="1">
    <citation type="submission" date="2024-09" db="EMBL/GenBank/DDBJ databases">
        <authorList>
            <person name="Sun Q."/>
            <person name="Mori K."/>
        </authorList>
    </citation>
    <scope>NUCLEOTIDE SEQUENCE [LARGE SCALE GENOMIC DNA]</scope>
    <source>
        <strain evidence="5 6">CCM 7957</strain>
    </source>
</reference>
<sequence>MSVGTEVLLLCWRDTGHPQGGGSERYLQRVGTHLAAGGTRVTYLTAAYPGAPSEELIDGVRVLRTGGRLTVYLRVLALLAGARLGLGRLAGYRPDAVIDTQNGVPFFARLVVRAPTVVLVHHCHREQWPVAGPVLSRLGWWIESRLSPRVHRRCRYVTVSTPSADELVALGVDRHRITVVHGGVDPVPSAADGAVSAAPRPRLIVVSRLVPHKQVEHALDTVAALRADGVDVHLDVVGSGWWSPELLARTREQGLTDRVEFHGYVDEETKHRLLAAADLHLMPSRKEGWGLAVIEAAQHGVPTVGYRSSAGLVESIHDGQTGVLVGDGPAEFTAAVRALLDDPDEATRLGAAARRRAEGYSWTATAEGVEAVLAAAMADDRQRPARAR</sequence>
<keyword evidence="6" id="KW-1185">Reference proteome</keyword>
<dbReference type="PANTHER" id="PTHR45947">
    <property type="entry name" value="SULFOQUINOVOSYL TRANSFERASE SQD2"/>
    <property type="match status" value="1"/>
</dbReference>
<evidence type="ECO:0000256" key="1">
    <source>
        <dbReference type="ARBA" id="ARBA00022676"/>
    </source>
</evidence>
<dbReference type="SUPFAM" id="SSF53756">
    <property type="entry name" value="UDP-Glycosyltransferase/glycogen phosphorylase"/>
    <property type="match status" value="1"/>
</dbReference>
<comment type="caution">
    <text evidence="5">The sequence shown here is derived from an EMBL/GenBank/DDBJ whole genome shotgun (WGS) entry which is preliminary data.</text>
</comment>
<feature type="domain" description="Glycosyl transferase family 1" evidence="3">
    <location>
        <begin position="200"/>
        <end position="356"/>
    </location>
</feature>
<dbReference type="PANTHER" id="PTHR45947:SF3">
    <property type="entry name" value="SULFOQUINOVOSYL TRANSFERASE SQD2"/>
    <property type="match status" value="1"/>
</dbReference>
<dbReference type="EC" id="2.4.-.-" evidence="5"/>
<keyword evidence="2 5" id="KW-0808">Transferase</keyword>
<dbReference type="Gene3D" id="3.40.50.2000">
    <property type="entry name" value="Glycogen Phosphorylase B"/>
    <property type="match status" value="2"/>
</dbReference>
<dbReference type="InterPro" id="IPR001296">
    <property type="entry name" value="Glyco_trans_1"/>
</dbReference>